<dbReference type="Proteomes" id="UP000235584">
    <property type="component" value="Chromosome"/>
</dbReference>
<protein>
    <submittedName>
        <fullName evidence="1">Uncharacterized protein</fullName>
    </submittedName>
</protein>
<dbReference type="EMBL" id="CP025704">
    <property type="protein sequence ID" value="AUN98195.1"/>
    <property type="molecule type" value="Genomic_DNA"/>
</dbReference>
<evidence type="ECO:0000313" key="1">
    <source>
        <dbReference type="EMBL" id="AUN98195.1"/>
    </source>
</evidence>
<organism evidence="1 2">
    <name type="scientific">Bacteriovorax stolpii</name>
    <name type="common">Bdellovibrio stolpii</name>
    <dbReference type="NCBI Taxonomy" id="960"/>
    <lineage>
        <taxon>Bacteria</taxon>
        <taxon>Pseudomonadati</taxon>
        <taxon>Bdellovibrionota</taxon>
        <taxon>Bacteriovoracia</taxon>
        <taxon>Bacteriovoracales</taxon>
        <taxon>Bacteriovoracaceae</taxon>
        <taxon>Bacteriovorax</taxon>
    </lineage>
</organism>
<reference evidence="1 2" key="1">
    <citation type="submission" date="2018-01" db="EMBL/GenBank/DDBJ databases">
        <title>Complete genome sequence of Bacteriovorax stolpii DSM12778.</title>
        <authorList>
            <person name="Tang B."/>
            <person name="Chang J."/>
        </authorList>
    </citation>
    <scope>NUCLEOTIDE SEQUENCE [LARGE SCALE GENOMIC DNA]</scope>
    <source>
        <strain evidence="1 2">DSM 12778</strain>
    </source>
</reference>
<accession>A0A2K9NSY7</accession>
<proteinExistence type="predicted"/>
<evidence type="ECO:0000313" key="2">
    <source>
        <dbReference type="Proteomes" id="UP000235584"/>
    </source>
</evidence>
<name>A0A2K9NSY7_BACTC</name>
<sequence length="154" mass="17284">MSKKTVFSMLALTMALTTSTFAEIKTYQSTDNTGLNKKEQIDNLERYLMELSGSLKNMEAKLDANAIKIKTLEDIVKAIREQDIKKIQDQLGEKKTDSPAAAQAAPGPTMQEMDKLKADILTLKNEDIEKVQSDIRNLNSSVEYIQKMLKIGQK</sequence>
<keyword evidence="2" id="KW-1185">Reference proteome</keyword>
<dbReference type="RefSeq" id="WP_102243486.1">
    <property type="nucleotide sequence ID" value="NZ_CP025704.1"/>
</dbReference>
<dbReference type="Gene3D" id="1.10.287.1490">
    <property type="match status" value="1"/>
</dbReference>
<dbReference type="KEGG" id="bsto:C0V70_08770"/>
<dbReference type="AlphaFoldDB" id="A0A2K9NSY7"/>
<gene>
    <name evidence="1" type="ORF">C0V70_08770</name>
</gene>